<keyword evidence="7" id="KW-1185">Reference proteome</keyword>
<feature type="transmembrane region" description="Helical" evidence="4">
    <location>
        <begin position="167"/>
        <end position="184"/>
    </location>
</feature>
<evidence type="ECO:0000256" key="4">
    <source>
        <dbReference type="SAM" id="Phobius"/>
    </source>
</evidence>
<evidence type="ECO:0000313" key="6">
    <source>
        <dbReference type="EMBL" id="GLS22663.1"/>
    </source>
</evidence>
<feature type="transmembrane region" description="Helical" evidence="4">
    <location>
        <begin position="12"/>
        <end position="34"/>
    </location>
</feature>
<feature type="transmembrane region" description="Helical" evidence="4">
    <location>
        <begin position="190"/>
        <end position="211"/>
    </location>
</feature>
<feature type="domain" description="HTH araC/xylS-type" evidence="5">
    <location>
        <begin position="253"/>
        <end position="358"/>
    </location>
</feature>
<sequence>MVRDACRDYDTPMIFLPLPFVCALLFLILLVQMLRQDERAWHDNPFFLLLTLYVLQSVVIGLHWGYGLKAVIPLQIVLAALAPPLAWLSFRTLTVEETGWRWDKAWPHFLPTLLALVLIFTWRAPVDLVLILTFLGYGSALAWLAYGGPDRLVAPRLDGVLRSYRSLQLTAFATLSSVVTDLAISADVALFGGAHAAAIVAGSNVVALLILGSAASVAGSSTVSKAEEEAQGPVVSEPVGMPAIVPETVEEDREVAAALDALMAGRKLYRDTDLNLGRLARKLGQPARRVSSAVNRIHGMSVSHYVNKHRIEEACRLLAATDESVINVMMEAGFLSKSNFNREFLRVTRTTPIAWRRENRLPLAAE</sequence>
<keyword evidence="4" id="KW-0812">Transmembrane</keyword>
<feature type="transmembrane region" description="Helical" evidence="4">
    <location>
        <begin position="105"/>
        <end position="122"/>
    </location>
</feature>
<evidence type="ECO:0000256" key="1">
    <source>
        <dbReference type="ARBA" id="ARBA00023015"/>
    </source>
</evidence>
<protein>
    <submittedName>
        <fullName evidence="6">AraC family transcriptional regulator</fullName>
    </submittedName>
</protein>
<evidence type="ECO:0000256" key="3">
    <source>
        <dbReference type="ARBA" id="ARBA00023163"/>
    </source>
</evidence>
<keyword evidence="3" id="KW-0804">Transcription</keyword>
<organism evidence="6 7">
    <name type="scientific">Labrys miyagiensis</name>
    <dbReference type="NCBI Taxonomy" id="346912"/>
    <lineage>
        <taxon>Bacteria</taxon>
        <taxon>Pseudomonadati</taxon>
        <taxon>Pseudomonadota</taxon>
        <taxon>Alphaproteobacteria</taxon>
        <taxon>Hyphomicrobiales</taxon>
        <taxon>Xanthobacteraceae</taxon>
        <taxon>Labrys</taxon>
    </lineage>
</organism>
<comment type="caution">
    <text evidence="6">The sequence shown here is derived from an EMBL/GenBank/DDBJ whole genome shotgun (WGS) entry which is preliminary data.</text>
</comment>
<feature type="transmembrane region" description="Helical" evidence="4">
    <location>
        <begin position="72"/>
        <end position="93"/>
    </location>
</feature>
<gene>
    <name evidence="6" type="ORF">GCM10007874_56830</name>
</gene>
<evidence type="ECO:0000259" key="5">
    <source>
        <dbReference type="PROSITE" id="PS01124"/>
    </source>
</evidence>
<name>A0ABQ6CQM5_9HYPH</name>
<dbReference type="Pfam" id="PF12833">
    <property type="entry name" value="HTH_18"/>
    <property type="match status" value="1"/>
</dbReference>
<keyword evidence="4" id="KW-0472">Membrane</keyword>
<dbReference type="Proteomes" id="UP001156882">
    <property type="component" value="Unassembled WGS sequence"/>
</dbReference>
<dbReference type="EMBL" id="BSPC01000064">
    <property type="protein sequence ID" value="GLS22663.1"/>
    <property type="molecule type" value="Genomic_DNA"/>
</dbReference>
<keyword evidence="4" id="KW-1133">Transmembrane helix</keyword>
<dbReference type="PANTHER" id="PTHR43280:SF29">
    <property type="entry name" value="ARAC-FAMILY TRANSCRIPTIONAL REGULATOR"/>
    <property type="match status" value="1"/>
</dbReference>
<keyword evidence="1" id="KW-0805">Transcription regulation</keyword>
<dbReference type="InterPro" id="IPR018060">
    <property type="entry name" value="HTH_AraC"/>
</dbReference>
<accession>A0ABQ6CQM5</accession>
<dbReference type="SMART" id="SM00342">
    <property type="entry name" value="HTH_ARAC"/>
    <property type="match status" value="1"/>
</dbReference>
<dbReference type="InterPro" id="IPR009057">
    <property type="entry name" value="Homeodomain-like_sf"/>
</dbReference>
<evidence type="ECO:0000313" key="7">
    <source>
        <dbReference type="Proteomes" id="UP001156882"/>
    </source>
</evidence>
<dbReference type="PANTHER" id="PTHR43280">
    <property type="entry name" value="ARAC-FAMILY TRANSCRIPTIONAL REGULATOR"/>
    <property type="match status" value="1"/>
</dbReference>
<dbReference type="PROSITE" id="PS01124">
    <property type="entry name" value="HTH_ARAC_FAMILY_2"/>
    <property type="match status" value="1"/>
</dbReference>
<dbReference type="SUPFAM" id="SSF46689">
    <property type="entry name" value="Homeodomain-like"/>
    <property type="match status" value="1"/>
</dbReference>
<feature type="transmembrane region" description="Helical" evidence="4">
    <location>
        <begin position="128"/>
        <end position="146"/>
    </location>
</feature>
<keyword evidence="2" id="KW-0238">DNA-binding</keyword>
<evidence type="ECO:0000256" key="2">
    <source>
        <dbReference type="ARBA" id="ARBA00023125"/>
    </source>
</evidence>
<proteinExistence type="predicted"/>
<dbReference type="Gene3D" id="1.10.10.60">
    <property type="entry name" value="Homeodomain-like"/>
    <property type="match status" value="1"/>
</dbReference>
<reference evidence="7" key="1">
    <citation type="journal article" date="2019" name="Int. J. Syst. Evol. Microbiol.">
        <title>The Global Catalogue of Microorganisms (GCM) 10K type strain sequencing project: providing services to taxonomists for standard genome sequencing and annotation.</title>
        <authorList>
            <consortium name="The Broad Institute Genomics Platform"/>
            <consortium name="The Broad Institute Genome Sequencing Center for Infectious Disease"/>
            <person name="Wu L."/>
            <person name="Ma J."/>
        </authorList>
    </citation>
    <scope>NUCLEOTIDE SEQUENCE [LARGE SCALE GENOMIC DNA]</scope>
    <source>
        <strain evidence="7">NBRC 101365</strain>
    </source>
</reference>
<feature type="transmembrane region" description="Helical" evidence="4">
    <location>
        <begin position="46"/>
        <end position="66"/>
    </location>
</feature>